<sequence length="293" mass="33742">MMDSENNSQQFQPIEGPSEEEFKFIRIDFKLSKTAMAQLRSTLSEAVDHYSAFRRDSISAEQRKEVRQKAKRASKLMGDLIRLFSENNSQQVMKSFEGRVYWEGLFGPSMIEEAFGEDITSKEYEKLRSIRADELEQRASQTAEAGGHQSGRFEQNPVQDHSAEMLVFLFKRLRYPFDLWLQLASYGKYGRPPEPLRQILLIYLIRDAREILGEGYTRGDLIKLCSDVSGYYGIADDGIGDACDHILGKHEKDFAWLNLPKLQPFDQEMLERWNAEKLDDPEPLLTPAKPATE</sequence>
<reference evidence="1 2" key="1">
    <citation type="submission" date="2020-08" db="EMBL/GenBank/DDBJ databases">
        <title>Genomic Encyclopedia of Type Strains, Phase IV (KMG-IV): sequencing the most valuable type-strain genomes for metagenomic binning, comparative biology and taxonomic classification.</title>
        <authorList>
            <person name="Goeker M."/>
        </authorList>
    </citation>
    <scope>NUCLEOTIDE SEQUENCE [LARGE SCALE GENOMIC DNA]</scope>
    <source>
        <strain evidence="1 2">DSM 29050</strain>
    </source>
</reference>
<protein>
    <submittedName>
        <fullName evidence="1">Uncharacterized protein</fullName>
    </submittedName>
</protein>
<accession>A0A840B2Z4</accession>
<proteinExistence type="predicted"/>
<dbReference type="RefSeq" id="WP_183941614.1">
    <property type="nucleotide sequence ID" value="NZ_BAABBG010000005.1"/>
</dbReference>
<evidence type="ECO:0000313" key="2">
    <source>
        <dbReference type="Proteomes" id="UP000581447"/>
    </source>
</evidence>
<evidence type="ECO:0000313" key="1">
    <source>
        <dbReference type="EMBL" id="MBB3943280.1"/>
    </source>
</evidence>
<name>A0A840B2Z4_9SPHN</name>
<organism evidence="1 2">
    <name type="scientific">Sphingorhabdus rigui</name>
    <dbReference type="NCBI Taxonomy" id="1282858"/>
    <lineage>
        <taxon>Bacteria</taxon>
        <taxon>Pseudomonadati</taxon>
        <taxon>Pseudomonadota</taxon>
        <taxon>Alphaproteobacteria</taxon>
        <taxon>Sphingomonadales</taxon>
        <taxon>Sphingomonadaceae</taxon>
        <taxon>Sphingorhabdus</taxon>
    </lineage>
</organism>
<dbReference type="Proteomes" id="UP000581447">
    <property type="component" value="Unassembled WGS sequence"/>
</dbReference>
<comment type="caution">
    <text evidence="1">The sequence shown here is derived from an EMBL/GenBank/DDBJ whole genome shotgun (WGS) entry which is preliminary data.</text>
</comment>
<dbReference type="EMBL" id="JACIEA010000002">
    <property type="protein sequence ID" value="MBB3943280.1"/>
    <property type="molecule type" value="Genomic_DNA"/>
</dbReference>
<dbReference type="AlphaFoldDB" id="A0A840B2Z4"/>
<gene>
    <name evidence="1" type="ORF">GGR91_001538</name>
</gene>
<keyword evidence="2" id="KW-1185">Reference proteome</keyword>